<dbReference type="CDD" id="cd00158">
    <property type="entry name" value="RHOD"/>
    <property type="match status" value="1"/>
</dbReference>
<dbReference type="AlphaFoldDB" id="A0A9D4U0X0"/>
<sequence length="275" mass="30223">MALLSASSLSPAASISASLLSSAPPSFPYFSSAQSAFLFSSLKYVHLKSSHGCHFKKITQCALSVRSEVKYVDGVEAKKLVTEEGYSVLDIRDRIQYDKAHIVPSTHIPVYIENMDNDINTIIYRTLHNNFSGLFYGLAFTKPNPDFLSSVEKKFSKDSKLLLVCQEGLRSGAAADQLERAGFQNLAYISSGLQKVTPGIFDKEGPQELQDAGKGGLVTIQGKISTVLGTVLVVIKCIMSCPALSKWLYIVSKVITYVISEQMKLVGPYLWLLYF</sequence>
<dbReference type="GO" id="GO:0009507">
    <property type="term" value="C:chloroplast"/>
    <property type="evidence" value="ECO:0007669"/>
    <property type="project" value="TreeGrafter"/>
</dbReference>
<dbReference type="InterPro" id="IPR001763">
    <property type="entry name" value="Rhodanese-like_dom"/>
</dbReference>
<keyword evidence="3" id="KW-1185">Reference proteome</keyword>
<dbReference type="SUPFAM" id="SSF52821">
    <property type="entry name" value="Rhodanese/Cell cycle control phosphatase"/>
    <property type="match status" value="1"/>
</dbReference>
<dbReference type="OrthoDB" id="566238at2759"/>
<dbReference type="InterPro" id="IPR036873">
    <property type="entry name" value="Rhodanese-like_dom_sf"/>
</dbReference>
<dbReference type="Proteomes" id="UP000886520">
    <property type="component" value="Chromosome 25"/>
</dbReference>
<dbReference type="SMART" id="SM00450">
    <property type="entry name" value="RHOD"/>
    <property type="match status" value="1"/>
</dbReference>
<dbReference type="InterPro" id="IPR044615">
    <property type="entry name" value="STR9"/>
</dbReference>
<evidence type="ECO:0000259" key="1">
    <source>
        <dbReference type="PROSITE" id="PS50206"/>
    </source>
</evidence>
<dbReference type="Gene3D" id="3.40.250.10">
    <property type="entry name" value="Rhodanese-like domain"/>
    <property type="match status" value="1"/>
</dbReference>
<evidence type="ECO:0000313" key="3">
    <source>
        <dbReference type="Proteomes" id="UP000886520"/>
    </source>
</evidence>
<organism evidence="2 3">
    <name type="scientific">Adiantum capillus-veneris</name>
    <name type="common">Maidenhair fern</name>
    <dbReference type="NCBI Taxonomy" id="13818"/>
    <lineage>
        <taxon>Eukaryota</taxon>
        <taxon>Viridiplantae</taxon>
        <taxon>Streptophyta</taxon>
        <taxon>Embryophyta</taxon>
        <taxon>Tracheophyta</taxon>
        <taxon>Polypodiopsida</taxon>
        <taxon>Polypodiidae</taxon>
        <taxon>Polypodiales</taxon>
        <taxon>Pteridineae</taxon>
        <taxon>Pteridaceae</taxon>
        <taxon>Vittarioideae</taxon>
        <taxon>Adiantum</taxon>
    </lineage>
</organism>
<dbReference type="Pfam" id="PF00581">
    <property type="entry name" value="Rhodanese"/>
    <property type="match status" value="1"/>
</dbReference>
<reference evidence="2" key="1">
    <citation type="submission" date="2021-01" db="EMBL/GenBank/DDBJ databases">
        <title>Adiantum capillus-veneris genome.</title>
        <authorList>
            <person name="Fang Y."/>
            <person name="Liao Q."/>
        </authorList>
    </citation>
    <scope>NUCLEOTIDE SEQUENCE</scope>
    <source>
        <strain evidence="2">H3</strain>
        <tissue evidence="2">Leaf</tissue>
    </source>
</reference>
<comment type="caution">
    <text evidence="2">The sequence shown here is derived from an EMBL/GenBank/DDBJ whole genome shotgun (WGS) entry which is preliminary data.</text>
</comment>
<dbReference type="EMBL" id="JABFUD020000025">
    <property type="protein sequence ID" value="KAI5059556.1"/>
    <property type="molecule type" value="Genomic_DNA"/>
</dbReference>
<dbReference type="PANTHER" id="PTHR45508:SF1">
    <property type="entry name" value="RHODANESE-LIKE DOMAIN-CONTAINING PROTEIN 9, CHLOROPLASTIC"/>
    <property type="match status" value="1"/>
</dbReference>
<dbReference type="PANTHER" id="PTHR45508">
    <property type="entry name" value="RHODANESE-LIKE DOMAIN-CONTAINING PROTEIN 9, CHLOROPLASTIC"/>
    <property type="match status" value="1"/>
</dbReference>
<protein>
    <recommendedName>
        <fullName evidence="1">Rhodanese domain-containing protein</fullName>
    </recommendedName>
</protein>
<evidence type="ECO:0000313" key="2">
    <source>
        <dbReference type="EMBL" id="KAI5059556.1"/>
    </source>
</evidence>
<name>A0A9D4U0X0_ADICA</name>
<feature type="domain" description="Rhodanese" evidence="1">
    <location>
        <begin position="82"/>
        <end position="205"/>
    </location>
</feature>
<gene>
    <name evidence="2" type="ORF">GOP47_0025875</name>
</gene>
<dbReference type="PROSITE" id="PS50206">
    <property type="entry name" value="RHODANESE_3"/>
    <property type="match status" value="1"/>
</dbReference>
<accession>A0A9D4U0X0</accession>
<proteinExistence type="predicted"/>